<dbReference type="Pfam" id="PF13487">
    <property type="entry name" value="HD_5"/>
    <property type="match status" value="1"/>
</dbReference>
<protein>
    <submittedName>
        <fullName evidence="4">Uncharacterized protein</fullName>
    </submittedName>
</protein>
<dbReference type="InterPro" id="IPR003607">
    <property type="entry name" value="HD/PDEase_dom"/>
</dbReference>
<sequence>MNPYLLLTYNILAIIMILSMAYERNKIARQYNKMRSHYITVIMALASAIDARDPSTLGHTERVMDLSKGLALELLRRGYRIDLDSLKLAALLHDIGKVGVPESILRKPGKPTPEEWNEIKKHPAIGANILEPLHDMKDITEAVKYHQEHYNGLGYPRGLKANDIPFMSRVIMVADAYDVMTSDRVYRPRRSRDEALAELKANAGTQFDPEMVEAFGKIIKSIEKQ</sequence>
<comment type="caution">
    <text evidence="4">The sequence shown here is derived from an EMBL/GenBank/DDBJ whole genome shotgun (WGS) entry which is preliminary data.</text>
</comment>
<dbReference type="Gene3D" id="1.10.3210.10">
    <property type="entry name" value="Hypothetical protein af1432"/>
    <property type="match status" value="1"/>
</dbReference>
<keyword evidence="1" id="KW-0472">Membrane</keyword>
<dbReference type="PROSITE" id="PS51831">
    <property type="entry name" value="HD"/>
    <property type="match status" value="1"/>
</dbReference>
<evidence type="ECO:0000256" key="1">
    <source>
        <dbReference type="SAM" id="Phobius"/>
    </source>
</evidence>
<evidence type="ECO:0000259" key="2">
    <source>
        <dbReference type="PROSITE" id="PS51831"/>
    </source>
</evidence>
<keyword evidence="1" id="KW-0812">Transmembrane</keyword>
<dbReference type="PANTHER" id="PTHR43155:SF2">
    <property type="entry name" value="CYCLIC DI-GMP PHOSPHODIESTERASE PA4108"/>
    <property type="match status" value="1"/>
</dbReference>
<name>A0A2J0LFF9_9BACT</name>
<feature type="domain" description="HD-GYP" evidence="3">
    <location>
        <begin position="34"/>
        <end position="225"/>
    </location>
</feature>
<dbReference type="InterPro" id="IPR037522">
    <property type="entry name" value="HD_GYP_dom"/>
</dbReference>
<feature type="transmembrane region" description="Helical" evidence="1">
    <location>
        <begin position="6"/>
        <end position="25"/>
    </location>
</feature>
<keyword evidence="1" id="KW-1133">Transmembrane helix</keyword>
<dbReference type="NCBIfam" id="TIGR00277">
    <property type="entry name" value="HDIG"/>
    <property type="match status" value="1"/>
</dbReference>
<evidence type="ECO:0000313" key="4">
    <source>
        <dbReference type="EMBL" id="PIW66585.1"/>
    </source>
</evidence>
<organism evidence="4 5">
    <name type="scientific">Candidatus Taenaricola geysiri</name>
    <dbReference type="NCBI Taxonomy" id="1974752"/>
    <lineage>
        <taxon>Bacteria</taxon>
        <taxon>Pseudomonadati</taxon>
        <taxon>Candidatus Omnitrophota</taxon>
        <taxon>Candidatus Taenaricola</taxon>
    </lineage>
</organism>
<proteinExistence type="predicted"/>
<dbReference type="SMART" id="SM00471">
    <property type="entry name" value="HDc"/>
    <property type="match status" value="1"/>
</dbReference>
<feature type="domain" description="HD" evidence="2">
    <location>
        <begin position="56"/>
        <end position="180"/>
    </location>
</feature>
<dbReference type="InterPro" id="IPR006675">
    <property type="entry name" value="HDIG_dom"/>
</dbReference>
<dbReference type="CDD" id="cd00077">
    <property type="entry name" value="HDc"/>
    <property type="match status" value="1"/>
</dbReference>
<dbReference type="Proteomes" id="UP000231267">
    <property type="component" value="Unassembled WGS sequence"/>
</dbReference>
<evidence type="ECO:0000259" key="3">
    <source>
        <dbReference type="PROSITE" id="PS51832"/>
    </source>
</evidence>
<dbReference type="AlphaFoldDB" id="A0A2J0LFF9"/>
<dbReference type="EMBL" id="PFGP01000054">
    <property type="protein sequence ID" value="PIW66585.1"/>
    <property type="molecule type" value="Genomic_DNA"/>
</dbReference>
<dbReference type="PROSITE" id="PS51832">
    <property type="entry name" value="HD_GYP"/>
    <property type="match status" value="1"/>
</dbReference>
<evidence type="ECO:0000313" key="5">
    <source>
        <dbReference type="Proteomes" id="UP000231267"/>
    </source>
</evidence>
<dbReference type="InterPro" id="IPR006674">
    <property type="entry name" value="HD_domain"/>
</dbReference>
<accession>A0A2J0LFF9</accession>
<dbReference type="PANTHER" id="PTHR43155">
    <property type="entry name" value="CYCLIC DI-GMP PHOSPHODIESTERASE PA4108-RELATED"/>
    <property type="match status" value="1"/>
</dbReference>
<gene>
    <name evidence="4" type="ORF">COW11_02475</name>
</gene>
<dbReference type="SUPFAM" id="SSF109604">
    <property type="entry name" value="HD-domain/PDEase-like"/>
    <property type="match status" value="1"/>
</dbReference>
<reference evidence="4 5" key="1">
    <citation type="submission" date="2017-09" db="EMBL/GenBank/DDBJ databases">
        <title>Depth-based differentiation of microbial function through sediment-hosted aquifers and enrichment of novel symbionts in the deep terrestrial subsurface.</title>
        <authorList>
            <person name="Probst A.J."/>
            <person name="Ladd B."/>
            <person name="Jarett J.K."/>
            <person name="Geller-Mcgrath D.E."/>
            <person name="Sieber C.M."/>
            <person name="Emerson J.B."/>
            <person name="Anantharaman K."/>
            <person name="Thomas B.C."/>
            <person name="Malmstrom R."/>
            <person name="Stieglmeier M."/>
            <person name="Klingl A."/>
            <person name="Woyke T."/>
            <person name="Ryan C.M."/>
            <person name="Banfield J.F."/>
        </authorList>
    </citation>
    <scope>NUCLEOTIDE SEQUENCE [LARGE SCALE GENOMIC DNA]</scope>
    <source>
        <strain evidence="4">CG12_big_fil_rev_8_21_14_0_65_43_15</strain>
    </source>
</reference>